<dbReference type="SUPFAM" id="SSF55961">
    <property type="entry name" value="Bet v1-like"/>
    <property type="match status" value="1"/>
</dbReference>
<dbReference type="RefSeq" id="WP_102756528.1">
    <property type="nucleotide sequence ID" value="NZ_CP025791.1"/>
</dbReference>
<evidence type="ECO:0000313" key="2">
    <source>
        <dbReference type="Proteomes" id="UP000235826"/>
    </source>
</evidence>
<dbReference type="Proteomes" id="UP000235826">
    <property type="component" value="Chromosome"/>
</dbReference>
<keyword evidence="2" id="KW-1185">Reference proteome</keyword>
<dbReference type="InterPro" id="IPR023393">
    <property type="entry name" value="START-like_dom_sf"/>
</dbReference>
<dbReference type="PANTHER" id="PTHR39332:SF7">
    <property type="entry name" value="SRPBCC FAMILY PROTEIN"/>
    <property type="match status" value="1"/>
</dbReference>
<protein>
    <recommendedName>
        <fullName evidence="3">SRPBCC family protein</fullName>
    </recommendedName>
</protein>
<dbReference type="InterPro" id="IPR019587">
    <property type="entry name" value="Polyketide_cyclase/dehydratase"/>
</dbReference>
<dbReference type="Pfam" id="PF10604">
    <property type="entry name" value="Polyketide_cyc2"/>
    <property type="match status" value="1"/>
</dbReference>
<dbReference type="Gene3D" id="3.30.530.20">
    <property type="match status" value="1"/>
</dbReference>
<accession>A0A2K9PS38</accession>
<proteinExistence type="predicted"/>
<evidence type="ECO:0008006" key="3">
    <source>
        <dbReference type="Google" id="ProtNLM"/>
    </source>
</evidence>
<organism evidence="1 2">
    <name type="scientific">Flavivirga eckloniae</name>
    <dbReference type="NCBI Taxonomy" id="1803846"/>
    <lineage>
        <taxon>Bacteria</taxon>
        <taxon>Pseudomonadati</taxon>
        <taxon>Bacteroidota</taxon>
        <taxon>Flavobacteriia</taxon>
        <taxon>Flavobacteriales</taxon>
        <taxon>Flavobacteriaceae</taxon>
        <taxon>Flavivirga</taxon>
    </lineage>
</organism>
<dbReference type="AlphaFoldDB" id="A0A2K9PS38"/>
<dbReference type="CDD" id="cd07821">
    <property type="entry name" value="PYR_PYL_RCAR_like"/>
    <property type="match status" value="1"/>
</dbReference>
<dbReference type="EMBL" id="CP025791">
    <property type="protein sequence ID" value="AUP79876.1"/>
    <property type="molecule type" value="Genomic_DNA"/>
</dbReference>
<gene>
    <name evidence="1" type="ORF">C1H87_14645</name>
</gene>
<dbReference type="KEGG" id="fek:C1H87_14645"/>
<evidence type="ECO:0000313" key="1">
    <source>
        <dbReference type="EMBL" id="AUP79876.1"/>
    </source>
</evidence>
<reference evidence="1 2" key="1">
    <citation type="submission" date="2018-01" db="EMBL/GenBank/DDBJ databases">
        <title>Complete genome sequence of Flavivirga eckloniae ECD14 isolated from seaweed Ecklonia cava.</title>
        <authorList>
            <person name="Lee J.H."/>
            <person name="Baik K.S."/>
            <person name="Seong C.N."/>
        </authorList>
    </citation>
    <scope>NUCLEOTIDE SEQUENCE [LARGE SCALE GENOMIC DNA]</scope>
    <source>
        <strain evidence="1 2">ECD14</strain>
    </source>
</reference>
<name>A0A2K9PS38_9FLAO</name>
<sequence>MKTIKEKISKELDASPDKVWEVISAVGGVDKWFGSMIKSCKVENGKRFCQTADGIDLVEDILEVNHETKTFRFAIPKQDMLPVEDIVEIMVVRDADNGRATVDWSGSFKATEENGKIAKEAFKNLWTMGLEEMENYIQQNL</sequence>
<dbReference type="PANTHER" id="PTHR39332">
    <property type="entry name" value="BLL4707 PROTEIN"/>
    <property type="match status" value="1"/>
</dbReference>
<dbReference type="OrthoDB" id="1442551at2"/>